<keyword evidence="4 5" id="KW-0648">Protein biosynthesis</keyword>
<keyword evidence="1 5" id="KW-0820">tRNA-binding</keyword>
<feature type="coiled-coil region" evidence="5">
    <location>
        <begin position="297"/>
        <end position="324"/>
    </location>
</feature>
<dbReference type="Pfam" id="PF05670">
    <property type="entry name" value="NFACT-R_1"/>
    <property type="match status" value="1"/>
</dbReference>
<evidence type="ECO:0000313" key="7">
    <source>
        <dbReference type="EMBL" id="TPR45048.1"/>
    </source>
</evidence>
<organism evidence="7 8">
    <name type="scientific">Apilactobacillus micheneri</name>
    <dbReference type="NCBI Taxonomy" id="1899430"/>
    <lineage>
        <taxon>Bacteria</taxon>
        <taxon>Bacillati</taxon>
        <taxon>Bacillota</taxon>
        <taxon>Bacilli</taxon>
        <taxon>Lactobacillales</taxon>
        <taxon>Lactobacillaceae</taxon>
        <taxon>Apilactobacillus</taxon>
    </lineage>
</organism>
<dbReference type="GeneID" id="58108015"/>
<evidence type="ECO:0000256" key="1">
    <source>
        <dbReference type="ARBA" id="ARBA00022555"/>
    </source>
</evidence>
<keyword evidence="5" id="KW-0175">Coiled coil</keyword>
<dbReference type="GO" id="GO:1990112">
    <property type="term" value="C:RQC complex"/>
    <property type="evidence" value="ECO:0007669"/>
    <property type="project" value="TreeGrafter"/>
</dbReference>
<comment type="subunit">
    <text evidence="5">Associates with stalled 50S ribosomal subunits. Binds to RqcP.</text>
</comment>
<dbReference type="FunFam" id="2.30.310.10:FF:000004">
    <property type="entry name" value="Fibronectin-binding protein A"/>
    <property type="match status" value="1"/>
</dbReference>
<evidence type="ECO:0000259" key="6">
    <source>
        <dbReference type="Pfam" id="PF05670"/>
    </source>
</evidence>
<dbReference type="AlphaFoldDB" id="A0A9Q8MUH2"/>
<dbReference type="Gene3D" id="3.40.970.40">
    <property type="entry name" value="fibrinogen binding protein from staphylococcus aureus domain like"/>
    <property type="match status" value="1"/>
</dbReference>
<evidence type="ECO:0000256" key="4">
    <source>
        <dbReference type="ARBA" id="ARBA00022917"/>
    </source>
</evidence>
<name>A0A9Q8MUH2_9LACO</name>
<dbReference type="GO" id="GO:0043023">
    <property type="term" value="F:ribosomal large subunit binding"/>
    <property type="evidence" value="ECO:0007669"/>
    <property type="project" value="UniProtKB-UniRule"/>
</dbReference>
<keyword evidence="2 5" id="KW-0699">rRNA-binding</keyword>
<dbReference type="RefSeq" id="WP_140924003.1">
    <property type="nucleotide sequence ID" value="NZ_QUBF01000002.1"/>
</dbReference>
<gene>
    <name evidence="5" type="primary">rqcH</name>
    <name evidence="7" type="ORF">DY130_02330</name>
</gene>
<protein>
    <recommendedName>
        <fullName evidence="5">Rqc2 homolog RqcH</fullName>
        <shortName evidence="5">RqcH</shortName>
    </recommendedName>
</protein>
<dbReference type="HAMAP" id="MF_00844_B">
    <property type="entry name" value="RqcH_B"/>
    <property type="match status" value="1"/>
</dbReference>
<evidence type="ECO:0000256" key="5">
    <source>
        <dbReference type="HAMAP-Rule" id="MF_00844"/>
    </source>
</evidence>
<dbReference type="GO" id="GO:0072344">
    <property type="term" value="P:rescue of stalled ribosome"/>
    <property type="evidence" value="ECO:0007669"/>
    <property type="project" value="UniProtKB-UniRule"/>
</dbReference>
<dbReference type="Proteomes" id="UP000784700">
    <property type="component" value="Unassembled WGS sequence"/>
</dbReference>
<dbReference type="InterPro" id="IPR008532">
    <property type="entry name" value="NFACT_RNA-bd"/>
</dbReference>
<dbReference type="PANTHER" id="PTHR15239:SF6">
    <property type="entry name" value="RIBOSOME QUALITY CONTROL COMPLEX SUBUNIT NEMF"/>
    <property type="match status" value="1"/>
</dbReference>
<accession>A0A9Q8MUH2</accession>
<dbReference type="Gene3D" id="2.30.310.10">
    <property type="entry name" value="ibrinogen binding protein from staphylococcus aureus domain"/>
    <property type="match status" value="1"/>
</dbReference>
<dbReference type="GO" id="GO:0000049">
    <property type="term" value="F:tRNA binding"/>
    <property type="evidence" value="ECO:0007669"/>
    <property type="project" value="UniProtKB-UniRule"/>
</dbReference>
<proteinExistence type="inferred from homology"/>
<feature type="domain" description="NFACT RNA-binding" evidence="6">
    <location>
        <begin position="455"/>
        <end position="548"/>
    </location>
</feature>
<dbReference type="PANTHER" id="PTHR15239">
    <property type="entry name" value="NUCLEAR EXPORT MEDIATOR FACTOR NEMF"/>
    <property type="match status" value="1"/>
</dbReference>
<keyword evidence="3 5" id="KW-0694">RNA-binding</keyword>
<sequence>MSFDGSFTHAMTKELNETLSNGRVSKINQPYDNEVIMAIRANHKNYPLLMSANPNYARVQVTNVPYNNPSVPTNFTMTLRKHLSGSILNKVSQVDNDRVMRFHFITRNEIGDLKEMLLIVEIMARHSNIILVDKQDDMRIIDAVKRIGADKNRYRTLLPGDQYITPPKQNMFDPFETSDSDISRIQELESKYPNQELLASNIQHITQGLGKDTSLYLANYLHQDGDVKTLFNKFFAKFNQPLPTLLFNENNKEEFSVYPFINNSKNIQFSSLSELLDKYYASRAQKDRVKEQGGTLIHIAKNELKKNRNKKKKLQKTLDNTKKADEYRIKGEILTTYLYKIERGMKSIELPNFYDENKLVKIKLSNQLSPSENAQKYFKRYQKSKNAVIYVNEQLKKTNEEIEYFENVLSQIELANPADLTDIKTEFKEEGYLKKNHNPNASKKNKRQKISKPEIFTSDNGIQILVGKNNLQNDKLTLKDADKRDTWLHTQKIHGSHVIIKSFDPDEKTIQQAAELAAYFSKARDSATVPVDYVKVKHVRKPNGAKPGLVIYEGQKTAFVTPKESDVKHLRANNK</sequence>
<evidence type="ECO:0000313" key="8">
    <source>
        <dbReference type="Proteomes" id="UP000784700"/>
    </source>
</evidence>
<comment type="function">
    <text evidence="5">Key component of the ribosome quality control system (RQC), a ribosome-associated complex that mediates the extraction of incompletely synthesized nascent chains from stalled ribosomes and their subsequent degradation. RqcH recruits Ala-charged tRNA, and with RqcP directs the elongation of stalled nascent chains on 50S ribosomal subunits, leading to non-templated C-terminal alanine extensions (Ala tail). The Ala tail promotes nascent chain degradation. May add between 1 and at least 8 Ala residues. Binds to stalled 50S ribosomal subunits.</text>
</comment>
<comment type="similarity">
    <text evidence="5">Belongs to the NEMF family.</text>
</comment>
<dbReference type="GO" id="GO:0019843">
    <property type="term" value="F:rRNA binding"/>
    <property type="evidence" value="ECO:0007669"/>
    <property type="project" value="UniProtKB-UniRule"/>
</dbReference>
<evidence type="ECO:0000256" key="2">
    <source>
        <dbReference type="ARBA" id="ARBA00022730"/>
    </source>
</evidence>
<comment type="caution">
    <text evidence="7">The sequence shown here is derived from an EMBL/GenBank/DDBJ whole genome shotgun (WGS) entry which is preliminary data.</text>
</comment>
<reference evidence="7" key="1">
    <citation type="submission" date="2018-08" db="EMBL/GenBank/DDBJ databases">
        <title>Comparative genomics of wild bee and flower associated Lactobacillus reveals potential adaptation to the bee host.</title>
        <authorList>
            <person name="Vuong H.Q."/>
            <person name="Mcfrederick Q.S."/>
        </authorList>
    </citation>
    <scope>NUCLEOTIDE SEQUENCE</scope>
    <source>
        <strain evidence="7">HV_63</strain>
    </source>
</reference>
<dbReference type="InterPro" id="IPR043682">
    <property type="entry name" value="RqcH_bacterial"/>
</dbReference>
<evidence type="ECO:0000256" key="3">
    <source>
        <dbReference type="ARBA" id="ARBA00022884"/>
    </source>
</evidence>
<dbReference type="InterPro" id="IPR051608">
    <property type="entry name" value="RQC_Subunit_NEMF"/>
</dbReference>
<dbReference type="EMBL" id="QUBG01000002">
    <property type="protein sequence ID" value="TPR45048.1"/>
    <property type="molecule type" value="Genomic_DNA"/>
</dbReference>
<dbReference type="Pfam" id="PF05833">
    <property type="entry name" value="NFACT_N"/>
    <property type="match status" value="1"/>
</dbReference>